<dbReference type="PANTHER" id="PTHR12905">
    <property type="entry name" value="METALLOPHOSPHOESTERASE"/>
    <property type="match status" value="1"/>
</dbReference>
<dbReference type="CDD" id="cd07379">
    <property type="entry name" value="MPP_239FB"/>
    <property type="match status" value="1"/>
</dbReference>
<dbReference type="Proteomes" id="UP000054549">
    <property type="component" value="Unassembled WGS sequence"/>
</dbReference>
<feature type="domain" description="Calcineurin-like phosphoesterase" evidence="1">
    <location>
        <begin position="46"/>
        <end position="225"/>
    </location>
</feature>
<dbReference type="OrthoDB" id="630188at2759"/>
<dbReference type="Pfam" id="PF00149">
    <property type="entry name" value="Metallophos"/>
    <property type="match status" value="1"/>
</dbReference>
<name>A0A0C2SZ39_AMAMK</name>
<dbReference type="HOGENOM" id="CLU_041441_3_1_1"/>
<sequence>MSLDAIIHRRDATAWDRFISSPLIFLARWLYAAPSTASSTPDILPIRLVCISDTHNTHHTQPHLPEGDILIHAGDLTQSGTDHELDDALAWLDSHPHPHKIFIAGNHDVALASPQTLARIPPSLTYLENSSIELTISGRKLRIYGSPCTPKHGSWPFQYPRVRPTALPHPETHEIWSNIPPLTDILITHGPPLAHLDADRHGCYALLFALWRVRPKLHVFGHIHAGRGVERIKWDRAQMAYENICAGRTGWGGLVMLLWYKLTAWLWERSLGDGVGTVLVNAAAVAGLRDGQKKGAIVVEI</sequence>
<gene>
    <name evidence="2" type="ORF">M378DRAFT_169378</name>
</gene>
<dbReference type="Gene3D" id="3.60.21.10">
    <property type="match status" value="1"/>
</dbReference>
<accession>A0A0C2SZ39</accession>
<dbReference type="InterPro" id="IPR051693">
    <property type="entry name" value="UPF0046_metallophosphoest"/>
</dbReference>
<evidence type="ECO:0000313" key="3">
    <source>
        <dbReference type="Proteomes" id="UP000054549"/>
    </source>
</evidence>
<keyword evidence="3" id="KW-1185">Reference proteome</keyword>
<dbReference type="SUPFAM" id="SSF56300">
    <property type="entry name" value="Metallo-dependent phosphatases"/>
    <property type="match status" value="1"/>
</dbReference>
<organism evidence="2 3">
    <name type="scientific">Amanita muscaria (strain Koide BX008)</name>
    <dbReference type="NCBI Taxonomy" id="946122"/>
    <lineage>
        <taxon>Eukaryota</taxon>
        <taxon>Fungi</taxon>
        <taxon>Dikarya</taxon>
        <taxon>Basidiomycota</taxon>
        <taxon>Agaricomycotina</taxon>
        <taxon>Agaricomycetes</taxon>
        <taxon>Agaricomycetidae</taxon>
        <taxon>Agaricales</taxon>
        <taxon>Pluteineae</taxon>
        <taxon>Amanitaceae</taxon>
        <taxon>Amanita</taxon>
    </lineage>
</organism>
<dbReference type="InterPro" id="IPR029052">
    <property type="entry name" value="Metallo-depent_PP-like"/>
</dbReference>
<evidence type="ECO:0000313" key="2">
    <source>
        <dbReference type="EMBL" id="KIL59424.1"/>
    </source>
</evidence>
<protein>
    <recommendedName>
        <fullName evidence="1">Calcineurin-like phosphoesterase domain-containing protein</fullName>
    </recommendedName>
</protein>
<proteinExistence type="predicted"/>
<dbReference type="PANTHER" id="PTHR12905:SF28">
    <property type="entry name" value="RHAMNOGALACTURONATE LYASE C-RELATED"/>
    <property type="match status" value="1"/>
</dbReference>
<dbReference type="AlphaFoldDB" id="A0A0C2SZ39"/>
<evidence type="ECO:0000259" key="1">
    <source>
        <dbReference type="Pfam" id="PF00149"/>
    </source>
</evidence>
<dbReference type="EMBL" id="KN818316">
    <property type="protein sequence ID" value="KIL59424.1"/>
    <property type="molecule type" value="Genomic_DNA"/>
</dbReference>
<reference evidence="2 3" key="1">
    <citation type="submission" date="2014-04" db="EMBL/GenBank/DDBJ databases">
        <title>Evolutionary Origins and Diversification of the Mycorrhizal Mutualists.</title>
        <authorList>
            <consortium name="DOE Joint Genome Institute"/>
            <consortium name="Mycorrhizal Genomics Consortium"/>
            <person name="Kohler A."/>
            <person name="Kuo A."/>
            <person name="Nagy L.G."/>
            <person name="Floudas D."/>
            <person name="Copeland A."/>
            <person name="Barry K.W."/>
            <person name="Cichocki N."/>
            <person name="Veneault-Fourrey C."/>
            <person name="LaButti K."/>
            <person name="Lindquist E.A."/>
            <person name="Lipzen A."/>
            <person name="Lundell T."/>
            <person name="Morin E."/>
            <person name="Murat C."/>
            <person name="Riley R."/>
            <person name="Ohm R."/>
            <person name="Sun H."/>
            <person name="Tunlid A."/>
            <person name="Henrissat B."/>
            <person name="Grigoriev I.V."/>
            <person name="Hibbett D.S."/>
            <person name="Martin F."/>
        </authorList>
    </citation>
    <scope>NUCLEOTIDE SEQUENCE [LARGE SCALE GENOMIC DNA]</scope>
    <source>
        <strain evidence="2 3">Koide BX008</strain>
    </source>
</reference>
<dbReference type="InParanoid" id="A0A0C2SZ39"/>
<dbReference type="GO" id="GO:0016787">
    <property type="term" value="F:hydrolase activity"/>
    <property type="evidence" value="ECO:0007669"/>
    <property type="project" value="InterPro"/>
</dbReference>
<dbReference type="InterPro" id="IPR004843">
    <property type="entry name" value="Calcineurin-like_PHP"/>
</dbReference>